<evidence type="ECO:0000313" key="5">
    <source>
        <dbReference type="EMBL" id="CAJ2505393.1"/>
    </source>
</evidence>
<evidence type="ECO:0000256" key="1">
    <source>
        <dbReference type="ARBA" id="ARBA00022737"/>
    </source>
</evidence>
<dbReference type="Gene3D" id="1.25.40.10">
    <property type="entry name" value="Tetratricopeptide repeat domain"/>
    <property type="match status" value="1"/>
</dbReference>
<feature type="domain" description="DUF4470" evidence="4">
    <location>
        <begin position="165"/>
        <end position="219"/>
    </location>
</feature>
<dbReference type="GO" id="GO:0051879">
    <property type="term" value="F:Hsp90 protein binding"/>
    <property type="evidence" value="ECO:0007669"/>
    <property type="project" value="TreeGrafter"/>
</dbReference>
<reference evidence="5" key="1">
    <citation type="submission" date="2023-10" db="EMBL/GenBank/DDBJ databases">
        <authorList>
            <person name="Hackl T."/>
        </authorList>
    </citation>
    <scope>NUCLEOTIDE SEQUENCE</scope>
</reference>
<dbReference type="InterPro" id="IPR011990">
    <property type="entry name" value="TPR-like_helical_dom_sf"/>
</dbReference>
<protein>
    <submittedName>
        <fullName evidence="5">Uu.00g127870.m01.CDS01</fullName>
    </submittedName>
</protein>
<feature type="repeat" description="TPR" evidence="3">
    <location>
        <begin position="9"/>
        <end position="42"/>
    </location>
</feature>
<evidence type="ECO:0000313" key="6">
    <source>
        <dbReference type="Proteomes" id="UP001295740"/>
    </source>
</evidence>
<name>A0AAI8VI52_9PEZI</name>
<dbReference type="InterPro" id="IPR019734">
    <property type="entry name" value="TPR_rpt"/>
</dbReference>
<dbReference type="PANTHER" id="PTHR22904">
    <property type="entry name" value="TPR REPEAT CONTAINING PROTEIN"/>
    <property type="match status" value="1"/>
</dbReference>
<dbReference type="InterPro" id="IPR027974">
    <property type="entry name" value="DUF4470"/>
</dbReference>
<dbReference type="Proteomes" id="UP001295740">
    <property type="component" value="Unassembled WGS sequence"/>
</dbReference>
<sequence length="221" mass="24023">MDPSASETAVRARERGNELYRKGLLSQAIRAYTEASQLDPSDPSPLSNLSAACFEAGNYSECIAFAEKAVDCLSEAQGGDPRVQKLRLRMAKAYIHLSSIEPAAKVLSHVQPGGDKDMLQGALKSLADFSAQSIGLGRTTRIISLLGTILSSLSTAKRSMESAKNDKLLSFMFCGVGDARSLFQTVFTLFMSQVKSKQLHFTILDHKPAIIARDLISFLFD</sequence>
<dbReference type="EMBL" id="CAUWAG010000007">
    <property type="protein sequence ID" value="CAJ2505393.1"/>
    <property type="molecule type" value="Genomic_DNA"/>
</dbReference>
<keyword evidence="2 3" id="KW-0802">TPR repeat</keyword>
<keyword evidence="6" id="KW-1185">Reference proteome</keyword>
<organism evidence="5 6">
    <name type="scientific">Anthostomella pinea</name>
    <dbReference type="NCBI Taxonomy" id="933095"/>
    <lineage>
        <taxon>Eukaryota</taxon>
        <taxon>Fungi</taxon>
        <taxon>Dikarya</taxon>
        <taxon>Ascomycota</taxon>
        <taxon>Pezizomycotina</taxon>
        <taxon>Sordariomycetes</taxon>
        <taxon>Xylariomycetidae</taxon>
        <taxon>Xylariales</taxon>
        <taxon>Xylariaceae</taxon>
        <taxon>Anthostomella</taxon>
    </lineage>
</organism>
<dbReference type="SMART" id="SM00028">
    <property type="entry name" value="TPR"/>
    <property type="match status" value="2"/>
</dbReference>
<dbReference type="PANTHER" id="PTHR22904:SF537">
    <property type="entry name" value="OS06G0159400 PROTEIN"/>
    <property type="match status" value="1"/>
</dbReference>
<gene>
    <name evidence="5" type="ORF">KHLLAP_LOCUS5861</name>
</gene>
<proteinExistence type="predicted"/>
<accession>A0AAI8VI52</accession>
<comment type="caution">
    <text evidence="5">The sequence shown here is derived from an EMBL/GenBank/DDBJ whole genome shotgun (WGS) entry which is preliminary data.</text>
</comment>
<dbReference type="Pfam" id="PF13414">
    <property type="entry name" value="TPR_11"/>
    <property type="match status" value="1"/>
</dbReference>
<evidence type="ECO:0000259" key="4">
    <source>
        <dbReference type="Pfam" id="PF14737"/>
    </source>
</evidence>
<dbReference type="Pfam" id="PF14737">
    <property type="entry name" value="DUF4470"/>
    <property type="match status" value="1"/>
</dbReference>
<dbReference type="AlphaFoldDB" id="A0AAI8VI52"/>
<evidence type="ECO:0000256" key="3">
    <source>
        <dbReference type="PROSITE-ProRule" id="PRU00339"/>
    </source>
</evidence>
<dbReference type="SUPFAM" id="SSF48452">
    <property type="entry name" value="TPR-like"/>
    <property type="match status" value="1"/>
</dbReference>
<evidence type="ECO:0000256" key="2">
    <source>
        <dbReference type="ARBA" id="ARBA00022803"/>
    </source>
</evidence>
<dbReference type="PROSITE" id="PS50005">
    <property type="entry name" value="TPR"/>
    <property type="match status" value="1"/>
</dbReference>
<keyword evidence="1" id="KW-0677">Repeat</keyword>